<proteinExistence type="predicted"/>
<comment type="caution">
    <text evidence="1">The sequence shown here is derived from an EMBL/GenBank/DDBJ whole genome shotgun (WGS) entry which is preliminary data.</text>
</comment>
<reference evidence="1 2" key="1">
    <citation type="submission" date="2021-11" db="EMBL/GenBank/DDBJ databases">
        <title>Genomic of Niabella pedocola.</title>
        <authorList>
            <person name="Wu T."/>
        </authorList>
    </citation>
    <scope>NUCLEOTIDE SEQUENCE [LARGE SCALE GENOMIC DNA]</scope>
    <source>
        <strain evidence="1 2">JCM 31011</strain>
    </source>
</reference>
<keyword evidence="2" id="KW-1185">Reference proteome</keyword>
<dbReference type="Proteomes" id="UP001199816">
    <property type="component" value="Unassembled WGS sequence"/>
</dbReference>
<protein>
    <submittedName>
        <fullName evidence="1">Uncharacterized protein</fullName>
    </submittedName>
</protein>
<name>A0ABS8PY04_9BACT</name>
<evidence type="ECO:0000313" key="1">
    <source>
        <dbReference type="EMBL" id="MCD2425930.1"/>
    </source>
</evidence>
<dbReference type="RefSeq" id="WP_231008517.1">
    <property type="nucleotide sequence ID" value="NZ_JAJNEC010000007.1"/>
</dbReference>
<organism evidence="1 2">
    <name type="scientific">Niabella pedocola</name>
    <dbReference type="NCBI Taxonomy" id="1752077"/>
    <lineage>
        <taxon>Bacteria</taxon>
        <taxon>Pseudomonadati</taxon>
        <taxon>Bacteroidota</taxon>
        <taxon>Chitinophagia</taxon>
        <taxon>Chitinophagales</taxon>
        <taxon>Chitinophagaceae</taxon>
        <taxon>Niabella</taxon>
    </lineage>
</organism>
<accession>A0ABS8PY04</accession>
<sequence>MVKENKVEEIFSGDLAPDLVYSIFDKWLSEEECAKELMSSFGVNSLEDYKGIKQIEDHYLNLFADLGTISALDYIDIDTERCRRRINFNFFFREISKHILLDERKLFFLTEWDMYCLLSFDFTVYIYANGSIAEPVDQKFKEHCFHSLPVLKAE</sequence>
<evidence type="ECO:0000313" key="2">
    <source>
        <dbReference type="Proteomes" id="UP001199816"/>
    </source>
</evidence>
<gene>
    <name evidence="1" type="ORF">LQ567_24315</name>
</gene>
<dbReference type="EMBL" id="JAJNEC010000007">
    <property type="protein sequence ID" value="MCD2425930.1"/>
    <property type="molecule type" value="Genomic_DNA"/>
</dbReference>